<dbReference type="RefSeq" id="WP_153735250.1">
    <property type="nucleotide sequence ID" value="NZ_WJNG01000002.1"/>
</dbReference>
<gene>
    <name evidence="2" type="primary">cutC</name>
    <name evidence="3" type="ORF">GH741_02860</name>
</gene>
<dbReference type="GO" id="GO:0005737">
    <property type="term" value="C:cytoplasm"/>
    <property type="evidence" value="ECO:0007669"/>
    <property type="project" value="UniProtKB-SubCell"/>
</dbReference>
<evidence type="ECO:0000256" key="2">
    <source>
        <dbReference type="HAMAP-Rule" id="MF_00795"/>
    </source>
</evidence>
<dbReference type="Gene3D" id="3.20.20.380">
    <property type="entry name" value="Copper homeostasis (CutC) domain"/>
    <property type="match status" value="1"/>
</dbReference>
<name>A0A6A8DK35_9BACI</name>
<evidence type="ECO:0000313" key="3">
    <source>
        <dbReference type="EMBL" id="MRH41612.1"/>
    </source>
</evidence>
<dbReference type="OrthoDB" id="9815677at2"/>
<proteinExistence type="inferred from homology"/>
<reference evidence="3" key="1">
    <citation type="submission" date="2019-11" db="EMBL/GenBank/DDBJ databases">
        <authorList>
            <person name="Li J."/>
        </authorList>
    </citation>
    <scope>NUCLEOTIDE SEQUENCE</scope>
    <source>
        <strain evidence="3">B6B</strain>
    </source>
</reference>
<evidence type="ECO:0000313" key="4">
    <source>
        <dbReference type="Proteomes" id="UP000799092"/>
    </source>
</evidence>
<dbReference type="SUPFAM" id="SSF110395">
    <property type="entry name" value="CutC-like"/>
    <property type="match status" value="1"/>
</dbReference>
<keyword evidence="4" id="KW-1185">Reference proteome</keyword>
<dbReference type="Pfam" id="PF03932">
    <property type="entry name" value="CutC"/>
    <property type="match status" value="1"/>
</dbReference>
<accession>A0A6A8DK35</accession>
<dbReference type="PANTHER" id="PTHR12598">
    <property type="entry name" value="COPPER HOMEOSTASIS PROTEIN CUTC"/>
    <property type="match status" value="1"/>
</dbReference>
<organism evidence="3 4">
    <name type="scientific">Aquibacillus halophilus</name>
    <dbReference type="NCBI Taxonomy" id="930132"/>
    <lineage>
        <taxon>Bacteria</taxon>
        <taxon>Bacillati</taxon>
        <taxon>Bacillota</taxon>
        <taxon>Bacilli</taxon>
        <taxon>Bacillales</taxon>
        <taxon>Bacillaceae</taxon>
        <taxon>Aquibacillus</taxon>
    </lineage>
</organism>
<comment type="caution">
    <text evidence="3">The sequence shown here is derived from an EMBL/GenBank/DDBJ whole genome shotgun (WGS) entry which is preliminary data.</text>
</comment>
<protein>
    <recommendedName>
        <fullName evidence="2">PF03932 family protein CutC</fullName>
    </recommendedName>
</protein>
<dbReference type="Proteomes" id="UP000799092">
    <property type="component" value="Unassembled WGS sequence"/>
</dbReference>
<sequence>MYMEVIVQNKEEAIEAEALGVDRLELVSRIDKDGLTPSLDTVQSVVESVSIPVQVMIRPHDYSFCYSYAEERLILEQINQMIEVGASNFVFGALNKNGTINERLLEEVISVSDEISFTFHRAFDYVPSQEKAYKTLVKYKAFIKRILTSGGEVDCVKGKESLKQLVELSQIHNGPIIMPGSGLNENNIKVIHNVVGASEYHFGKGVRVAQSYSNGFDKRVIQNIK</sequence>
<comment type="similarity">
    <text evidence="1 2">Belongs to the CutC family.</text>
</comment>
<dbReference type="InterPro" id="IPR036822">
    <property type="entry name" value="CutC-like_dom_sf"/>
</dbReference>
<dbReference type="GO" id="GO:0005507">
    <property type="term" value="F:copper ion binding"/>
    <property type="evidence" value="ECO:0007669"/>
    <property type="project" value="TreeGrafter"/>
</dbReference>
<dbReference type="EMBL" id="WJNG01000002">
    <property type="protein sequence ID" value="MRH41612.1"/>
    <property type="molecule type" value="Genomic_DNA"/>
</dbReference>
<comment type="caution">
    <text evidence="2">Once thought to be involved in copper homeostasis, experiments in E.coli have shown this is not the case.</text>
</comment>
<comment type="subcellular location">
    <subcellularLocation>
        <location evidence="2">Cytoplasm</location>
    </subcellularLocation>
</comment>
<dbReference type="AlphaFoldDB" id="A0A6A8DK35"/>
<dbReference type="PANTHER" id="PTHR12598:SF0">
    <property type="entry name" value="COPPER HOMEOSTASIS PROTEIN CUTC HOMOLOG"/>
    <property type="match status" value="1"/>
</dbReference>
<keyword evidence="2" id="KW-0963">Cytoplasm</keyword>
<dbReference type="InterPro" id="IPR005627">
    <property type="entry name" value="CutC-like"/>
</dbReference>
<evidence type="ECO:0000256" key="1">
    <source>
        <dbReference type="ARBA" id="ARBA00007768"/>
    </source>
</evidence>
<dbReference type="HAMAP" id="MF_00795">
    <property type="entry name" value="CutC"/>
    <property type="match status" value="1"/>
</dbReference>